<dbReference type="RefSeq" id="WP_092463915.1">
    <property type="nucleotide sequence ID" value="NZ_BJEE01000001.1"/>
</dbReference>
<dbReference type="OrthoDB" id="2147658at2"/>
<name>A0A1C4C1I6_9LACO</name>
<proteinExistence type="predicted"/>
<dbReference type="AlphaFoldDB" id="A0A1C4C1I6"/>
<gene>
    <name evidence="1" type="ORF">GA0061074_11919</name>
</gene>
<organism evidence="1 2">
    <name type="scientific">Weissella bombi</name>
    <dbReference type="NCBI Taxonomy" id="1505725"/>
    <lineage>
        <taxon>Bacteria</taxon>
        <taxon>Bacillati</taxon>
        <taxon>Bacillota</taxon>
        <taxon>Bacilli</taxon>
        <taxon>Lactobacillales</taxon>
        <taxon>Lactobacillaceae</taxon>
        <taxon>Weissella</taxon>
    </lineage>
</organism>
<reference evidence="2" key="1">
    <citation type="submission" date="2016-08" db="EMBL/GenBank/DDBJ databases">
        <authorList>
            <person name="Varghese N."/>
            <person name="Submissions Spin"/>
        </authorList>
    </citation>
    <scope>NUCLEOTIDE SEQUENCE [LARGE SCALE GENOMIC DNA]</scope>
    <source>
        <strain evidence="2">R-53094</strain>
    </source>
</reference>
<dbReference type="Proteomes" id="UP000199268">
    <property type="component" value="Unassembled WGS sequence"/>
</dbReference>
<sequence>MADEVTIQLPPEMLTQLSEAVIKQVITVAEQNVMQRDEFVQLNRTAKTPKGKRTLEDYLGGISLDDFKKYWRRRVESEPGLTIPKGESQLLYHGRKVQEYIAEHAAEAMNKRR</sequence>
<dbReference type="STRING" id="1505725.GA0061074_11919"/>
<evidence type="ECO:0000313" key="2">
    <source>
        <dbReference type="Proteomes" id="UP000199268"/>
    </source>
</evidence>
<accession>A0A1C4C1I6</accession>
<dbReference type="EMBL" id="FMAO01000019">
    <property type="protein sequence ID" value="SCC12864.1"/>
    <property type="molecule type" value="Genomic_DNA"/>
</dbReference>
<evidence type="ECO:0000313" key="1">
    <source>
        <dbReference type="EMBL" id="SCC12864.1"/>
    </source>
</evidence>
<protein>
    <submittedName>
        <fullName evidence="1">Uncharacterized protein</fullName>
    </submittedName>
</protein>
<keyword evidence="2" id="KW-1185">Reference proteome</keyword>